<comment type="caution">
    <text evidence="2">The sequence shown here is derived from an EMBL/GenBank/DDBJ whole genome shotgun (WGS) entry which is preliminary data.</text>
</comment>
<name>A0AAW1MN60_SAPOF</name>
<proteinExistence type="predicted"/>
<dbReference type="PANTHER" id="PTHR31286">
    <property type="entry name" value="GLYCINE-RICH CELL WALL STRUCTURAL PROTEIN 1.8-LIKE"/>
    <property type="match status" value="1"/>
</dbReference>
<gene>
    <name evidence="2" type="ORF">RND81_02G161900</name>
</gene>
<evidence type="ECO:0000313" key="3">
    <source>
        <dbReference type="Proteomes" id="UP001443914"/>
    </source>
</evidence>
<dbReference type="PANTHER" id="PTHR31286:SF180">
    <property type="entry name" value="OS10G0362600 PROTEIN"/>
    <property type="match status" value="1"/>
</dbReference>
<dbReference type="EMBL" id="JBDFQZ010000002">
    <property type="protein sequence ID" value="KAK9749960.1"/>
    <property type="molecule type" value="Genomic_DNA"/>
</dbReference>
<dbReference type="AlphaFoldDB" id="A0AAW1MN60"/>
<feature type="domain" description="DUF4283" evidence="1">
    <location>
        <begin position="29"/>
        <end position="104"/>
    </location>
</feature>
<dbReference type="InterPro" id="IPR036691">
    <property type="entry name" value="Endo/exonu/phosph_ase_sf"/>
</dbReference>
<dbReference type="InterPro" id="IPR025558">
    <property type="entry name" value="DUF4283"/>
</dbReference>
<dbReference type="InterPro" id="IPR040256">
    <property type="entry name" value="At4g02000-like"/>
</dbReference>
<dbReference type="SUPFAM" id="SSF56219">
    <property type="entry name" value="DNase I-like"/>
    <property type="match status" value="1"/>
</dbReference>
<keyword evidence="3" id="KW-1185">Reference proteome</keyword>
<organism evidence="2 3">
    <name type="scientific">Saponaria officinalis</name>
    <name type="common">Common soapwort</name>
    <name type="synonym">Lychnis saponaria</name>
    <dbReference type="NCBI Taxonomy" id="3572"/>
    <lineage>
        <taxon>Eukaryota</taxon>
        <taxon>Viridiplantae</taxon>
        <taxon>Streptophyta</taxon>
        <taxon>Embryophyta</taxon>
        <taxon>Tracheophyta</taxon>
        <taxon>Spermatophyta</taxon>
        <taxon>Magnoliopsida</taxon>
        <taxon>eudicotyledons</taxon>
        <taxon>Gunneridae</taxon>
        <taxon>Pentapetalae</taxon>
        <taxon>Caryophyllales</taxon>
        <taxon>Caryophyllaceae</taxon>
        <taxon>Caryophylleae</taxon>
        <taxon>Saponaria</taxon>
    </lineage>
</organism>
<evidence type="ECO:0000259" key="1">
    <source>
        <dbReference type="Pfam" id="PF14111"/>
    </source>
</evidence>
<protein>
    <recommendedName>
        <fullName evidence="1">DUF4283 domain-containing protein</fullName>
    </recommendedName>
</protein>
<dbReference type="Gene3D" id="3.60.10.10">
    <property type="entry name" value="Endonuclease/exonuclease/phosphatase"/>
    <property type="match status" value="1"/>
</dbReference>
<dbReference type="Pfam" id="PF14111">
    <property type="entry name" value="DUF4283"/>
    <property type="match status" value="1"/>
</dbReference>
<reference evidence="2" key="1">
    <citation type="submission" date="2024-03" db="EMBL/GenBank/DDBJ databases">
        <title>WGS assembly of Saponaria officinalis var. Norfolk2.</title>
        <authorList>
            <person name="Jenkins J."/>
            <person name="Shu S."/>
            <person name="Grimwood J."/>
            <person name="Barry K."/>
            <person name="Goodstein D."/>
            <person name="Schmutz J."/>
            <person name="Leebens-Mack J."/>
            <person name="Osbourn A."/>
        </authorList>
    </citation>
    <scope>NUCLEOTIDE SEQUENCE [LARGE SCALE GENOMIC DNA]</scope>
    <source>
        <strain evidence="2">JIC</strain>
    </source>
</reference>
<accession>A0AAW1MN60</accession>
<sequence>MSLFFSKASAGSEEIVIDEEEIQEELFYWKYTLVGTTIGLRSKLNQLREYVEKTWNHIIVPLVQYFKKGWFCFRFNSKEAMDGVLRGGPWYLGKNALLLQRWSPIISQDLECISVIPVWVLLPGLDPLFWSPSMLSKIASTIDTPLFDDCITTTKKRLGFARLMVEVDVSQPLVENVIINTPFSDGMVQPVEYEWVPYFCKTCKKLGHESSKCKLNKEKMVRQVYRPVQTVLEPVEGAQVMMDKPVEKAQVKPVEDAQQKHGVNQKRVIMAEPVRIDTGVGQVVADERQMVTTHALSLSLKQVKDGYQRPGSRITLAITLIGLLETRVKEANASRVLNKFPRFTTINNYSAHYNGRIWVLWQAALLDVTVLMVAAQLVHLKVFCKLLNTSFNITIVYGFNDGVSRKLLWHDLMGLAPSVDLGWLVLGDFNIVRTVEDKIRRHPPVGWEMMDFNGCLNWCSLDELHFQCGPFIWTNNQDGDDRGWSRLDWAFVNPLWLQSFSDSIMRVLPSGTSDQSPLLVSLWLQVAILKSFKFLNCWIANEHFPGLVSSAWETMVTGTPAYKLFAKLKKVKYSLGQLHKDFYSSLSIRVNQCYSDLLVGQSDLLASPLNCALMEKVAVLKQRYYVLKKAELSMLAQRAKINHLKLSDSNTAYFYAAVATRRHLSVVGSIVDHHGQSCSSPTAVATAFYSYYQSLLGTANAVTPLNLNTLASGYCLNATDAEPLSAPVSPDEIKAALFSMGSNKSPGIDGFSVEFFKASWNVISRDFYAAVQDYFKHGKLLRYAATTVITLLPKKASACSVLDYRPISCCTVFYKVVAKVLVNRLKDVLPLIVGHEQAAFVADRNIFHNVMVSQALVKGYDRQHVSPRALVKVDIR</sequence>
<dbReference type="Proteomes" id="UP001443914">
    <property type="component" value="Unassembled WGS sequence"/>
</dbReference>
<evidence type="ECO:0000313" key="2">
    <source>
        <dbReference type="EMBL" id="KAK9749960.1"/>
    </source>
</evidence>